<dbReference type="VEuPathDB" id="VectorBase:CSON012871"/>
<reference evidence="4" key="1">
    <citation type="submission" date="2018-04" db="EMBL/GenBank/DDBJ databases">
        <authorList>
            <person name="Go L.Y."/>
            <person name="Mitchell J.A."/>
        </authorList>
    </citation>
    <scope>NUCLEOTIDE SEQUENCE</scope>
    <source>
        <tissue evidence="4">Whole organism</tissue>
    </source>
</reference>
<evidence type="ECO:0000313" key="4">
    <source>
        <dbReference type="EMBL" id="SSW98822.1"/>
    </source>
</evidence>
<dbReference type="GO" id="GO:0008146">
    <property type="term" value="F:sulfotransferase activity"/>
    <property type="evidence" value="ECO:0007669"/>
    <property type="project" value="InterPro"/>
</dbReference>
<dbReference type="Gene3D" id="3.40.50.300">
    <property type="entry name" value="P-loop containing nucleotide triphosphate hydrolases"/>
    <property type="match status" value="4"/>
</dbReference>
<organism evidence="4">
    <name type="scientific">Culicoides sonorensis</name>
    <name type="common">Biting midge</name>
    <dbReference type="NCBI Taxonomy" id="179676"/>
    <lineage>
        <taxon>Eukaryota</taxon>
        <taxon>Metazoa</taxon>
        <taxon>Ecdysozoa</taxon>
        <taxon>Arthropoda</taxon>
        <taxon>Hexapoda</taxon>
        <taxon>Insecta</taxon>
        <taxon>Pterygota</taxon>
        <taxon>Neoptera</taxon>
        <taxon>Endopterygota</taxon>
        <taxon>Diptera</taxon>
        <taxon>Nematocera</taxon>
        <taxon>Chironomoidea</taxon>
        <taxon>Ceratopogonidae</taxon>
        <taxon>Ceratopogoninae</taxon>
        <taxon>Culicoides</taxon>
        <taxon>Monoculicoides</taxon>
    </lineage>
</organism>
<proteinExistence type="inferred from homology"/>
<name>A0A336K4S4_CULSO</name>
<reference evidence="5" key="2">
    <citation type="submission" date="2018-07" db="EMBL/GenBank/DDBJ databases">
        <authorList>
            <person name="Quirk P.G."/>
            <person name="Krulwich T.A."/>
        </authorList>
    </citation>
    <scope>NUCLEOTIDE SEQUENCE</scope>
</reference>
<feature type="domain" description="Sulfotransferase" evidence="3">
    <location>
        <begin position="978"/>
        <end position="1237"/>
    </location>
</feature>
<dbReference type="EMBL" id="UFQS01000062">
    <property type="protein sequence ID" value="SSW98822.1"/>
    <property type="molecule type" value="Genomic_DNA"/>
</dbReference>
<dbReference type="InterPro" id="IPR027417">
    <property type="entry name" value="P-loop_NTPase"/>
</dbReference>
<feature type="domain" description="Sulfotransferase" evidence="3">
    <location>
        <begin position="64"/>
        <end position="318"/>
    </location>
</feature>
<dbReference type="EMBL" id="UFQT01000062">
    <property type="protein sequence ID" value="SSX19208.1"/>
    <property type="molecule type" value="Genomic_DNA"/>
</dbReference>
<dbReference type="AlphaFoldDB" id="A0A336K4S4"/>
<dbReference type="InterPro" id="IPR000863">
    <property type="entry name" value="Sulfotransferase_dom"/>
</dbReference>
<comment type="similarity">
    <text evidence="1">Belongs to the sulfotransferase 1 family.</text>
</comment>
<gene>
    <name evidence="4" type="primary">CSON012871</name>
</gene>
<evidence type="ECO:0000256" key="1">
    <source>
        <dbReference type="ARBA" id="ARBA00005771"/>
    </source>
</evidence>
<dbReference type="SUPFAM" id="SSF52540">
    <property type="entry name" value="P-loop containing nucleoside triphosphate hydrolases"/>
    <property type="match status" value="4"/>
</dbReference>
<evidence type="ECO:0000256" key="2">
    <source>
        <dbReference type="ARBA" id="ARBA00022679"/>
    </source>
</evidence>
<evidence type="ECO:0000259" key="3">
    <source>
        <dbReference type="Pfam" id="PF00685"/>
    </source>
</evidence>
<dbReference type="PANTHER" id="PTHR11783">
    <property type="entry name" value="SULFOTRANSFERASE SULT"/>
    <property type="match status" value="1"/>
</dbReference>
<dbReference type="Pfam" id="PF00685">
    <property type="entry name" value="Sulfotransfer_1"/>
    <property type="match status" value="4"/>
</dbReference>
<evidence type="ECO:0000313" key="5">
    <source>
        <dbReference type="EMBL" id="SSX19208.1"/>
    </source>
</evidence>
<feature type="domain" description="Sulfotransferase" evidence="3">
    <location>
        <begin position="385"/>
        <end position="641"/>
    </location>
</feature>
<feature type="domain" description="Sulfotransferase" evidence="3">
    <location>
        <begin position="718"/>
        <end position="951"/>
    </location>
</feature>
<sequence length="1246" mass="147328">MELISEEVVTNYNKQSIDWELCKLRWKKPPNTPLGEDYNFTGVCLPAQFKDFAENIRNFEIRSDDIFVLGYPKSGTTWTQEMVWLLNNDCDFKKAKKVSQMYRFPLLEVLAILPSQLNSQDLFNELSHLPSPRHFKSHLPISMLPEQLWTVKPKIVHITRNPKDAAISLFHHYKHMHGYLGTKEEFLNLYLEGNVFYGPFTTTINEFMQLKNEPYIHFINYEDMRKDLRSVIRSTAKFLEKSVTDSQVELLFSHLQVDAMRNNPSCNQDDLVFLSTSLFNSPNPDFTFIRKAKVDAFKDEMSDDLQGKFDEAIIQNIAALNLYTDKIWEKIDDTRNKCKDDPSWHKVSYTPNYSLSPDKDRRFCVLSERYKVYMDFIKNYDVREDDVWITTYPKSGTTWTQEMVWMINNNYQFELAQKQPLSSRSPTLRKIISTQTEVNQTTKDIFVTMDATSEFSPPFHIKNHLPAGLLPHKIWTVKPKIIYVARNPKDAAISFYHYYKYVYKYEGTKEEFLSLFLDGLTEFGLQTSHILDFWNLRNESNILFLTYEEMKRDLRDVIYRVVNFMGKSINEEQLSALEKHLHIDSMRENVSVINIKNATPEQLEILMKRQKERGEAGSHKDEMSPEFSRKFDELIKRELTDKVCDSSLNQKKTKMSITWDEIKDPRLKFKNNDKWFKVTNHHIDIPALSTDHTYLSCMLSERYKDFIELVSKYQVNYDDIWITTHPRSGTTWMQELVWLIANDLDYGKAREVSLRVRSPTLRKLISSIEGQNKFKQDWGISVDGEQEFKRPHIIKNHLPATLLPKSIWTVKPKIIYVARNPKDVAASMYHLYRSYLFYTGTIEEYFQLFLSDLSMIFQHEIISNLIFCLILAEFGPHYQHILEFYKMRNEPNILFVTYEEMNADLRIVIQRVAQFLGKKLTESEIDTLFKHLQLDEMKKNPSCNMKDCARQAIEDMHIPKSMISDHIRTGKNFEIHEDDIWVISYPKCGTTWTQETVWQICNDVDLTSEKSKESLRTRFPFFEMQFRATSITPTDTGPSRIEILQNMARPRFIKSHLPICFLPDQLWSKAAKIIYVAREPKDAAVSYYHHYYNLHTYLGNINDFCEIYLNGMVEYGCYWDHVEQYNLIRHLPNFKFIKYEDMKHDLERTLLDLATFLEKDLPKSKLDQLIQHLQFDKMKNNVGVNYSLQPPPKNHQHSSRERSKVTGYNFLRRGETGSFKDEMPLEFIEKFNQKTKTRFDCYENLY</sequence>
<keyword evidence="2" id="KW-0808">Transferase</keyword>
<protein>
    <submittedName>
        <fullName evidence="4">CSON012871 protein</fullName>
    </submittedName>
</protein>
<accession>A0A336K4S4</accession>